<gene>
    <name evidence="3" type="ORF">DBRI00130_LOCUS38223</name>
</gene>
<evidence type="ECO:0000256" key="1">
    <source>
        <dbReference type="SAM" id="MobiDB-lite"/>
    </source>
</evidence>
<dbReference type="EMBL" id="HBNS01051488">
    <property type="protein sequence ID" value="CAE4652397.1"/>
    <property type="molecule type" value="Transcribed_RNA"/>
</dbReference>
<feature type="compositionally biased region" description="Polar residues" evidence="1">
    <location>
        <begin position="1"/>
        <end position="16"/>
    </location>
</feature>
<feature type="transmembrane region" description="Helical" evidence="2">
    <location>
        <begin position="77"/>
        <end position="101"/>
    </location>
</feature>
<feature type="region of interest" description="Disordered" evidence="1">
    <location>
        <begin position="1"/>
        <end position="44"/>
    </location>
</feature>
<evidence type="ECO:0000313" key="3">
    <source>
        <dbReference type="EMBL" id="CAE4652397.1"/>
    </source>
</evidence>
<proteinExistence type="predicted"/>
<reference evidence="3" key="1">
    <citation type="submission" date="2021-01" db="EMBL/GenBank/DDBJ databases">
        <authorList>
            <person name="Corre E."/>
            <person name="Pelletier E."/>
            <person name="Niang G."/>
            <person name="Scheremetjew M."/>
            <person name="Finn R."/>
            <person name="Kale V."/>
            <person name="Holt S."/>
            <person name="Cochrane G."/>
            <person name="Meng A."/>
            <person name="Brown T."/>
            <person name="Cohen L."/>
        </authorList>
    </citation>
    <scope>NUCLEOTIDE SEQUENCE</scope>
    <source>
        <strain evidence="3">GSO104</strain>
    </source>
</reference>
<keyword evidence="2" id="KW-0472">Membrane</keyword>
<accession>A0A7S4SRT0</accession>
<keyword evidence="2" id="KW-0812">Transmembrane</keyword>
<protein>
    <submittedName>
        <fullName evidence="3">Uncharacterized protein</fullName>
    </submittedName>
</protein>
<organism evidence="3">
    <name type="scientific">Ditylum brightwellii</name>
    <dbReference type="NCBI Taxonomy" id="49249"/>
    <lineage>
        <taxon>Eukaryota</taxon>
        <taxon>Sar</taxon>
        <taxon>Stramenopiles</taxon>
        <taxon>Ochrophyta</taxon>
        <taxon>Bacillariophyta</taxon>
        <taxon>Mediophyceae</taxon>
        <taxon>Lithodesmiophycidae</taxon>
        <taxon>Lithodesmiales</taxon>
        <taxon>Lithodesmiaceae</taxon>
        <taxon>Ditylum</taxon>
    </lineage>
</organism>
<keyword evidence="2" id="KW-1133">Transmembrane helix</keyword>
<sequence>MRPCSSTHQSRESNFQPYGPTPDSIKDLASRNHTPRGPGSTVHNPQFCAPVPWLVVASPNAAMNCVGMRRNAIASSVASWALAGVTVEAAVAVVTATRALVNRLRRLVWSPAGVRASP</sequence>
<evidence type="ECO:0000256" key="2">
    <source>
        <dbReference type="SAM" id="Phobius"/>
    </source>
</evidence>
<name>A0A7S4SRT0_9STRA</name>
<dbReference type="AlphaFoldDB" id="A0A7S4SRT0"/>